<keyword evidence="2" id="KW-0472">Membrane</keyword>
<reference evidence="3 4" key="1">
    <citation type="submission" date="2021-06" db="EMBL/GenBank/DDBJ databases">
        <title>Rheinheimera indica sp. nov., isolated from deep-sea sediment.</title>
        <authorList>
            <person name="Wang Z."/>
            <person name="Zhang X.-Y."/>
        </authorList>
    </citation>
    <scope>NUCLEOTIDE SEQUENCE [LARGE SCALE GENOMIC DNA]</scope>
    <source>
        <strain evidence="3 4">SM2107</strain>
    </source>
</reference>
<feature type="transmembrane region" description="Helical" evidence="2">
    <location>
        <begin position="27"/>
        <end position="46"/>
    </location>
</feature>
<dbReference type="RefSeq" id="WP_217667240.1">
    <property type="nucleotide sequence ID" value="NZ_JAHRID010000001.1"/>
</dbReference>
<keyword evidence="2" id="KW-1133">Transmembrane helix</keyword>
<evidence type="ECO:0000313" key="4">
    <source>
        <dbReference type="Proteomes" id="UP000704611"/>
    </source>
</evidence>
<accession>A0ABS6MHA0</accession>
<dbReference type="Proteomes" id="UP000704611">
    <property type="component" value="Unassembled WGS sequence"/>
</dbReference>
<dbReference type="EMBL" id="JAHRID010000001">
    <property type="protein sequence ID" value="MBV2128169.1"/>
    <property type="molecule type" value="Genomic_DNA"/>
</dbReference>
<name>A0ABS6MHA0_9GAMM</name>
<comment type="caution">
    <text evidence="3">The sequence shown here is derived from an EMBL/GenBank/DDBJ whole genome shotgun (WGS) entry which is preliminary data.</text>
</comment>
<gene>
    <name evidence="3" type="ORF">KQY15_03545</name>
</gene>
<sequence>MDKTTSIISYATQGTIGLGGLLSSEWIMVYVAAFFAALTFCINWWYQHRKELREEIHRQALARLDAEFRAAQNEREHEHHVARMERIRLEHVEPYSPPDDASGD</sequence>
<evidence type="ECO:0000256" key="1">
    <source>
        <dbReference type="SAM" id="MobiDB-lite"/>
    </source>
</evidence>
<evidence type="ECO:0000256" key="2">
    <source>
        <dbReference type="SAM" id="Phobius"/>
    </source>
</evidence>
<protein>
    <submittedName>
        <fullName evidence="3">Phage holin family protein</fullName>
    </submittedName>
</protein>
<feature type="compositionally biased region" description="Basic and acidic residues" evidence="1">
    <location>
        <begin position="75"/>
        <end position="93"/>
    </location>
</feature>
<keyword evidence="2" id="KW-0812">Transmembrane</keyword>
<proteinExistence type="predicted"/>
<feature type="region of interest" description="Disordered" evidence="1">
    <location>
        <begin position="75"/>
        <end position="104"/>
    </location>
</feature>
<keyword evidence="4" id="KW-1185">Reference proteome</keyword>
<evidence type="ECO:0000313" key="3">
    <source>
        <dbReference type="EMBL" id="MBV2128169.1"/>
    </source>
</evidence>
<organism evidence="3 4">
    <name type="scientific">Arsukibacterium indicum</name>
    <dbReference type="NCBI Taxonomy" id="2848612"/>
    <lineage>
        <taxon>Bacteria</taxon>
        <taxon>Pseudomonadati</taxon>
        <taxon>Pseudomonadota</taxon>
        <taxon>Gammaproteobacteria</taxon>
        <taxon>Chromatiales</taxon>
        <taxon>Chromatiaceae</taxon>
        <taxon>Arsukibacterium</taxon>
    </lineage>
</organism>